<gene>
    <name evidence="11" type="ORF">WJX72_001635</name>
</gene>
<dbReference type="PANTHER" id="PTHR42698:SF1">
    <property type="entry name" value="GTPASE ERA, MITOCHONDRIAL"/>
    <property type="match status" value="1"/>
</dbReference>
<keyword evidence="8" id="KW-0812">Transmembrane</keyword>
<feature type="region of interest" description="G4" evidence="6">
    <location>
        <begin position="192"/>
        <end position="195"/>
    </location>
</feature>
<dbReference type="SUPFAM" id="SSF54814">
    <property type="entry name" value="Prokaryotic type KH domain (KH-domain type II)"/>
    <property type="match status" value="1"/>
</dbReference>
<evidence type="ECO:0000256" key="1">
    <source>
        <dbReference type="ARBA" id="ARBA00007921"/>
    </source>
</evidence>
<dbReference type="Gene3D" id="3.40.50.300">
    <property type="entry name" value="P-loop containing nucleotide triphosphate hydrolases"/>
    <property type="match status" value="1"/>
</dbReference>
<comment type="similarity">
    <text evidence="1 6 7">Belongs to the TRAFAC class TrmE-Era-EngA-EngB-Septin-like GTPase superfamily. Era GTPase family.</text>
</comment>
<dbReference type="InterPro" id="IPR006073">
    <property type="entry name" value="GTP-bd"/>
</dbReference>
<evidence type="ECO:0000256" key="5">
    <source>
        <dbReference type="PROSITE-ProRule" id="PRU00118"/>
    </source>
</evidence>
<feature type="region of interest" description="G3" evidence="6">
    <location>
        <begin position="118"/>
        <end position="121"/>
    </location>
</feature>
<dbReference type="InterPro" id="IPR027417">
    <property type="entry name" value="P-loop_NTPase"/>
</dbReference>
<evidence type="ECO:0000256" key="8">
    <source>
        <dbReference type="SAM" id="Phobius"/>
    </source>
</evidence>
<dbReference type="InterPro" id="IPR004044">
    <property type="entry name" value="KH_dom_type_2"/>
</dbReference>
<reference evidence="11" key="2">
    <citation type="submission" date="2024-04" db="EMBL/GenBank/DDBJ databases">
        <authorList>
            <person name="Dal Grande F."/>
            <person name="Keller J."/>
            <person name="Delaux P.-M."/>
        </authorList>
    </citation>
    <scope>NUCLEOTIDE SEQUENCE</scope>
    <source>
        <strain evidence="11">SAG 2043</strain>
    </source>
</reference>
<feature type="domain" description="Era-type G" evidence="10">
    <location>
        <begin position="63"/>
        <end position="247"/>
    </location>
</feature>
<dbReference type="Pfam" id="PF07650">
    <property type="entry name" value="KH_2"/>
    <property type="match status" value="1"/>
</dbReference>
<dbReference type="AlphaFoldDB" id="A0AAW1QP43"/>
<organism evidence="11 12">
    <name type="scientific">[Myrmecia] bisecta</name>
    <dbReference type="NCBI Taxonomy" id="41462"/>
    <lineage>
        <taxon>Eukaryota</taxon>
        <taxon>Viridiplantae</taxon>
        <taxon>Chlorophyta</taxon>
        <taxon>core chlorophytes</taxon>
        <taxon>Trebouxiophyceae</taxon>
        <taxon>Trebouxiales</taxon>
        <taxon>Trebouxiaceae</taxon>
        <taxon>Myrmecia</taxon>
    </lineage>
</organism>
<dbReference type="Pfam" id="PF01926">
    <property type="entry name" value="MMR_HSR1"/>
    <property type="match status" value="1"/>
</dbReference>
<proteinExistence type="inferred from homology"/>
<dbReference type="NCBIfam" id="TIGR00436">
    <property type="entry name" value="era"/>
    <property type="match status" value="1"/>
</dbReference>
<evidence type="ECO:0000256" key="7">
    <source>
        <dbReference type="RuleBase" id="RU003761"/>
    </source>
</evidence>
<dbReference type="NCBIfam" id="TIGR00231">
    <property type="entry name" value="small_GTP"/>
    <property type="match status" value="1"/>
</dbReference>
<feature type="domain" description="KH type-2" evidence="9">
    <location>
        <begin position="277"/>
        <end position="354"/>
    </location>
</feature>
<dbReference type="GO" id="GO:0043024">
    <property type="term" value="F:ribosomal small subunit binding"/>
    <property type="evidence" value="ECO:0007669"/>
    <property type="project" value="TreeGrafter"/>
</dbReference>
<dbReference type="HAMAP" id="MF_00367">
    <property type="entry name" value="GTPase_Era"/>
    <property type="match status" value="1"/>
</dbReference>
<dbReference type="Proteomes" id="UP001489004">
    <property type="component" value="Unassembled WGS sequence"/>
</dbReference>
<dbReference type="InterPro" id="IPR005225">
    <property type="entry name" value="Small_GTP-bd"/>
</dbReference>
<dbReference type="SUPFAM" id="SSF52540">
    <property type="entry name" value="P-loop containing nucleoside triphosphate hydrolases"/>
    <property type="match status" value="1"/>
</dbReference>
<name>A0AAW1QP43_9CHLO</name>
<keyword evidence="12" id="KW-1185">Reference proteome</keyword>
<keyword evidence="4 6" id="KW-0342">GTP-binding</keyword>
<evidence type="ECO:0000256" key="4">
    <source>
        <dbReference type="ARBA" id="ARBA00023134"/>
    </source>
</evidence>
<evidence type="ECO:0000313" key="12">
    <source>
        <dbReference type="Proteomes" id="UP001489004"/>
    </source>
</evidence>
<dbReference type="EMBL" id="JALJOR010000002">
    <property type="protein sequence ID" value="KAK9823289.1"/>
    <property type="molecule type" value="Genomic_DNA"/>
</dbReference>
<keyword evidence="2 6" id="KW-0547">Nucleotide-binding</keyword>
<dbReference type="CDD" id="cd22534">
    <property type="entry name" value="KH-II_Era"/>
    <property type="match status" value="1"/>
</dbReference>
<dbReference type="GO" id="GO:0019843">
    <property type="term" value="F:rRNA binding"/>
    <property type="evidence" value="ECO:0007669"/>
    <property type="project" value="TreeGrafter"/>
</dbReference>
<dbReference type="InterPro" id="IPR009019">
    <property type="entry name" value="KH_sf_prok-type"/>
</dbReference>
<dbReference type="PROSITE" id="PS51713">
    <property type="entry name" value="G_ERA"/>
    <property type="match status" value="1"/>
</dbReference>
<dbReference type="InterPro" id="IPR005662">
    <property type="entry name" value="GTPase_Era-like"/>
</dbReference>
<sequence length="354" mass="39217">MPGQQLQHWRHRTEPWERFQSWGWSLCLCCTAAPLAVAGLYGGPGRAAQGEAQQQGVPEEGPRLLQVAVVGVPNAGKSTLTNALVGQKVSAVSSKTNTTFVPTLGAFTEGPTQVVLYDTPGVVGKRQIRGLDHEQRVRSAWGTAADCDELLFIIDAHRQVVWPDTRVTTLIQQLSTDPMPDWQCPPATLVLNKVDLLMKDGRAQELAPLCDQLRSLHPFGHVFAISALRRDGIDALRDYLVSRATPGEWTIEAGKKTEQTPQETVTEVVREKVFRRLHEELPYNIGIQHESWRNFADGSARVEQTIVVPTDQVRRIVVGKHGAVIGQIGKSARLELTDILKQPIHLILNVKVRR</sequence>
<dbReference type="GO" id="GO:0000028">
    <property type="term" value="P:ribosomal small subunit assembly"/>
    <property type="evidence" value="ECO:0007669"/>
    <property type="project" value="TreeGrafter"/>
</dbReference>
<dbReference type="Gene3D" id="3.30.300.20">
    <property type="match status" value="1"/>
</dbReference>
<keyword evidence="8" id="KW-1133">Transmembrane helix</keyword>
<dbReference type="PROSITE" id="PS50823">
    <property type="entry name" value="KH_TYPE_2"/>
    <property type="match status" value="1"/>
</dbReference>
<dbReference type="GO" id="GO:0005525">
    <property type="term" value="F:GTP binding"/>
    <property type="evidence" value="ECO:0007669"/>
    <property type="project" value="UniProtKB-UniRule"/>
</dbReference>
<reference evidence="11 12" key="1">
    <citation type="journal article" date="2024" name="Nat. Commun.">
        <title>Phylogenomics reveals the evolutionary origins of lichenization in chlorophyte algae.</title>
        <authorList>
            <person name="Puginier C."/>
            <person name="Libourel C."/>
            <person name="Otte J."/>
            <person name="Skaloud P."/>
            <person name="Haon M."/>
            <person name="Grisel S."/>
            <person name="Petersen M."/>
            <person name="Berrin J.G."/>
            <person name="Delaux P.M."/>
            <person name="Dal Grande F."/>
            <person name="Keller J."/>
        </authorList>
    </citation>
    <scope>NUCLEOTIDE SEQUENCE [LARGE SCALE GENOMIC DNA]</scope>
    <source>
        <strain evidence="11 12">SAG 2043</strain>
    </source>
</reference>
<keyword evidence="8" id="KW-0472">Membrane</keyword>
<feature type="region of interest" description="G2" evidence="6">
    <location>
        <begin position="97"/>
        <end position="101"/>
    </location>
</feature>
<evidence type="ECO:0000313" key="11">
    <source>
        <dbReference type="EMBL" id="KAK9823290.1"/>
    </source>
</evidence>
<evidence type="ECO:0000259" key="9">
    <source>
        <dbReference type="PROSITE" id="PS50823"/>
    </source>
</evidence>
<comment type="caution">
    <text evidence="11">The sequence shown here is derived from an EMBL/GenBank/DDBJ whole genome shotgun (WGS) entry which is preliminary data.</text>
</comment>
<evidence type="ECO:0000256" key="3">
    <source>
        <dbReference type="ARBA" id="ARBA00022884"/>
    </source>
</evidence>
<dbReference type="PANTHER" id="PTHR42698">
    <property type="entry name" value="GTPASE ERA"/>
    <property type="match status" value="1"/>
</dbReference>
<dbReference type="InterPro" id="IPR030388">
    <property type="entry name" value="G_ERA_dom"/>
</dbReference>
<dbReference type="PRINTS" id="PR00326">
    <property type="entry name" value="GTP1OBG"/>
</dbReference>
<feature type="region of interest" description="G5" evidence="6">
    <location>
        <begin position="225"/>
        <end position="227"/>
    </location>
</feature>
<evidence type="ECO:0000259" key="10">
    <source>
        <dbReference type="PROSITE" id="PS51713"/>
    </source>
</evidence>
<protein>
    <submittedName>
        <fullName evidence="11">Uncharacterized protein</fullName>
    </submittedName>
</protein>
<accession>A0AAW1QP43</accession>
<dbReference type="CDD" id="cd04163">
    <property type="entry name" value="Era"/>
    <property type="match status" value="1"/>
</dbReference>
<evidence type="ECO:0000256" key="2">
    <source>
        <dbReference type="ARBA" id="ARBA00022741"/>
    </source>
</evidence>
<evidence type="ECO:0000256" key="6">
    <source>
        <dbReference type="PROSITE-ProRule" id="PRU01050"/>
    </source>
</evidence>
<keyword evidence="3 5" id="KW-0694">RNA-binding</keyword>
<dbReference type="EMBL" id="JALJOR010000002">
    <property type="protein sequence ID" value="KAK9823290.1"/>
    <property type="molecule type" value="Genomic_DNA"/>
</dbReference>
<feature type="transmembrane region" description="Helical" evidence="8">
    <location>
        <begin position="21"/>
        <end position="41"/>
    </location>
</feature>
<feature type="region of interest" description="G1" evidence="6">
    <location>
        <begin position="71"/>
        <end position="78"/>
    </location>
</feature>
<dbReference type="InterPro" id="IPR015946">
    <property type="entry name" value="KH_dom-like_a/b"/>
</dbReference>